<feature type="transmembrane region" description="Helical" evidence="2">
    <location>
        <begin position="20"/>
        <end position="42"/>
    </location>
</feature>
<keyword evidence="2" id="KW-0472">Membrane</keyword>
<dbReference type="Pfam" id="PF02719">
    <property type="entry name" value="Polysacc_synt_2"/>
    <property type="match status" value="2"/>
</dbReference>
<organism evidence="4 5">
    <name type="scientific">Candidatus Mediterraneibacter tabaqchaliae</name>
    <dbReference type="NCBI Taxonomy" id="2838689"/>
    <lineage>
        <taxon>Bacteria</taxon>
        <taxon>Bacillati</taxon>
        <taxon>Bacillota</taxon>
        <taxon>Clostridia</taxon>
        <taxon>Lachnospirales</taxon>
        <taxon>Lachnospiraceae</taxon>
        <taxon>Mediterraneibacter</taxon>
    </lineage>
</organism>
<dbReference type="Gene3D" id="3.40.50.720">
    <property type="entry name" value="NAD(P)-binding Rossmann-like Domain"/>
    <property type="match status" value="3"/>
</dbReference>
<dbReference type="PANTHER" id="PTHR43318">
    <property type="entry name" value="UDP-N-ACETYLGLUCOSAMINE 4,6-DEHYDRATASE"/>
    <property type="match status" value="1"/>
</dbReference>
<feature type="transmembrane region" description="Helical" evidence="2">
    <location>
        <begin position="156"/>
        <end position="173"/>
    </location>
</feature>
<dbReference type="InterPro" id="IPR051203">
    <property type="entry name" value="Polysaccharide_Synthase-Rel"/>
</dbReference>
<dbReference type="EMBL" id="DWUV01000005">
    <property type="protein sequence ID" value="HJD32937.1"/>
    <property type="molecule type" value="Genomic_DNA"/>
</dbReference>
<keyword evidence="2" id="KW-0812">Transmembrane</keyword>
<reference evidence="4" key="2">
    <citation type="submission" date="2021-04" db="EMBL/GenBank/DDBJ databases">
        <authorList>
            <person name="Gilroy R."/>
        </authorList>
    </citation>
    <scope>NUCLEOTIDE SEQUENCE</scope>
    <source>
        <strain evidence="4">ChiGjej3B3-11674</strain>
    </source>
</reference>
<keyword evidence="2" id="KW-1133">Transmembrane helix</keyword>
<dbReference type="InterPro" id="IPR029063">
    <property type="entry name" value="SAM-dependent_MTases_sf"/>
</dbReference>
<dbReference type="SUPFAM" id="SSF53335">
    <property type="entry name" value="S-adenosyl-L-methionine-dependent methyltransferases"/>
    <property type="match status" value="1"/>
</dbReference>
<comment type="caution">
    <text evidence="4">The sequence shown here is derived from an EMBL/GenBank/DDBJ whole genome shotgun (WGS) entry which is preliminary data.</text>
</comment>
<evidence type="ECO:0000256" key="2">
    <source>
        <dbReference type="SAM" id="Phobius"/>
    </source>
</evidence>
<feature type="transmembrane region" description="Helical" evidence="2">
    <location>
        <begin position="92"/>
        <end position="115"/>
    </location>
</feature>
<name>A0A9D2U145_9FIRM</name>
<protein>
    <submittedName>
        <fullName evidence="4">Polysaccharide biosynthesis protein</fullName>
    </submittedName>
</protein>
<evidence type="ECO:0000313" key="5">
    <source>
        <dbReference type="Proteomes" id="UP000823897"/>
    </source>
</evidence>
<proteinExistence type="inferred from homology"/>
<dbReference type="SUPFAM" id="SSF51735">
    <property type="entry name" value="NAD(P)-binding Rossmann-fold domains"/>
    <property type="match status" value="1"/>
</dbReference>
<sequence length="686" mass="77253">MSNKKGKFRQWVKLKHWEIIALYLFIYDVIVINASYFAGLLLRFDMRYSSIPEEYLNAFLKFTPFYTIFTVAVFFVLRLYNSLWRFASFSELNRILMASGITTLFHVIGITAFVHRMPVSYYVFGAVIQFCLVTAIRFAYRFILLERARREKNTGAVHNAMIIGAGAAGLVILKELKVSNDANARPVCVIDDNPNKWGRLIEGIPIVGGRENIMEAAEKYKIDQIMFAIPSVSAEQKRDILNICKETGCELLSLPGIYQMTNGEVSLSKMKSVAVEDLLGREAIKVNMEEIFQHLKGQTILVTGGGGSIGSELCRQIAGHEPRQLIIFDIYENNAYDIEQELRRKYPELNLVVLIGSVRDSRRIDWVFEHYKPDIVYHAAAHKHVPLMETSPNEAIKNNVVGTYKTAYAALKHGTKRFVLISTDKAVNPTNIMGASKRLCEMVIQSMDAVSKEGRIDLLPFIHAHMDKPAEGHNINASIKHTVVEETVQPDHSIRIESVKNKDRKGTQFVAVRFGNVLGSNGSVIPLFKKQIEAGGPVTVTHPDIIRYFMTIPEAVSLVLQAGVYAWGGEIFVLDMGAPVKIDTLARNLIRLSGYKPDVDIKIEYVGLRPGEKLFEEKLMAEEGMKKTDNELIHIGKPIPFDTEVFLKQLEELAKASYENSDHIVEMVEKIVPTFHPAGKMPDADK</sequence>
<feature type="transmembrane region" description="Helical" evidence="2">
    <location>
        <begin position="62"/>
        <end position="80"/>
    </location>
</feature>
<reference evidence="4" key="1">
    <citation type="journal article" date="2021" name="PeerJ">
        <title>Extensive microbial diversity within the chicken gut microbiome revealed by metagenomics and culture.</title>
        <authorList>
            <person name="Gilroy R."/>
            <person name="Ravi A."/>
            <person name="Getino M."/>
            <person name="Pursley I."/>
            <person name="Horton D.L."/>
            <person name="Alikhan N.F."/>
            <person name="Baker D."/>
            <person name="Gharbi K."/>
            <person name="Hall N."/>
            <person name="Watson M."/>
            <person name="Adriaenssens E.M."/>
            <person name="Foster-Nyarko E."/>
            <person name="Jarju S."/>
            <person name="Secka A."/>
            <person name="Antonio M."/>
            <person name="Oren A."/>
            <person name="Chaudhuri R.R."/>
            <person name="La Ragione R."/>
            <person name="Hildebrand F."/>
            <person name="Pallen M.J."/>
        </authorList>
    </citation>
    <scope>NUCLEOTIDE SEQUENCE</scope>
    <source>
        <strain evidence="4">ChiGjej3B3-11674</strain>
    </source>
</reference>
<dbReference type="CDD" id="cd05237">
    <property type="entry name" value="UDP_invert_4-6DH_SDR_e"/>
    <property type="match status" value="1"/>
</dbReference>
<evidence type="ECO:0000256" key="1">
    <source>
        <dbReference type="ARBA" id="ARBA00007430"/>
    </source>
</evidence>
<dbReference type="AlphaFoldDB" id="A0A9D2U145"/>
<accession>A0A9D2U145</accession>
<feature type="transmembrane region" description="Helical" evidence="2">
    <location>
        <begin position="121"/>
        <end position="144"/>
    </location>
</feature>
<gene>
    <name evidence="4" type="ORF">H9911_00165</name>
</gene>
<feature type="domain" description="Polysaccharide biosynthesis protein CapD-like" evidence="3">
    <location>
        <begin position="300"/>
        <end position="453"/>
    </location>
</feature>
<feature type="domain" description="Polysaccharide biosynthesis protein CapD-like" evidence="3">
    <location>
        <begin position="499"/>
        <end position="635"/>
    </location>
</feature>
<dbReference type="InterPro" id="IPR003869">
    <property type="entry name" value="Polysac_CapD-like"/>
</dbReference>
<evidence type="ECO:0000313" key="4">
    <source>
        <dbReference type="EMBL" id="HJD32937.1"/>
    </source>
</evidence>
<dbReference type="Pfam" id="PF13727">
    <property type="entry name" value="CoA_binding_3"/>
    <property type="match status" value="1"/>
</dbReference>
<comment type="similarity">
    <text evidence="1">Belongs to the polysaccharide synthase family.</text>
</comment>
<dbReference type="Proteomes" id="UP000823897">
    <property type="component" value="Unassembled WGS sequence"/>
</dbReference>
<dbReference type="InterPro" id="IPR036291">
    <property type="entry name" value="NAD(P)-bd_dom_sf"/>
</dbReference>
<evidence type="ECO:0000259" key="3">
    <source>
        <dbReference type="Pfam" id="PF02719"/>
    </source>
</evidence>
<dbReference type="PANTHER" id="PTHR43318:SF1">
    <property type="entry name" value="POLYSACCHARIDE BIOSYNTHESIS PROTEIN EPSC-RELATED"/>
    <property type="match status" value="1"/>
</dbReference>